<evidence type="ECO:0000313" key="2">
    <source>
        <dbReference type="EMBL" id="TVU07040.1"/>
    </source>
</evidence>
<comment type="caution">
    <text evidence="2">The sequence shown here is derived from an EMBL/GenBank/DDBJ whole genome shotgun (WGS) entry which is preliminary data.</text>
</comment>
<dbReference type="PANTHER" id="PTHR32133:SF134">
    <property type="entry name" value="OS05G0320100 PROTEIN"/>
    <property type="match status" value="1"/>
</dbReference>
<organism evidence="2 3">
    <name type="scientific">Eragrostis curvula</name>
    <name type="common">weeping love grass</name>
    <dbReference type="NCBI Taxonomy" id="38414"/>
    <lineage>
        <taxon>Eukaryota</taxon>
        <taxon>Viridiplantae</taxon>
        <taxon>Streptophyta</taxon>
        <taxon>Embryophyta</taxon>
        <taxon>Tracheophyta</taxon>
        <taxon>Spermatophyta</taxon>
        <taxon>Magnoliopsida</taxon>
        <taxon>Liliopsida</taxon>
        <taxon>Poales</taxon>
        <taxon>Poaceae</taxon>
        <taxon>PACMAD clade</taxon>
        <taxon>Chloridoideae</taxon>
        <taxon>Eragrostideae</taxon>
        <taxon>Eragrostidinae</taxon>
        <taxon>Eragrostis</taxon>
    </lineage>
</organism>
<dbReference type="OrthoDB" id="694388at2759"/>
<accession>A0A5J9T6K2</accession>
<feature type="domain" description="F-box" evidence="1">
    <location>
        <begin position="24"/>
        <end position="56"/>
    </location>
</feature>
<dbReference type="EMBL" id="RWGY01000045">
    <property type="protein sequence ID" value="TVU07040.1"/>
    <property type="molecule type" value="Genomic_DNA"/>
</dbReference>
<dbReference type="SUPFAM" id="SSF81383">
    <property type="entry name" value="F-box domain"/>
    <property type="match status" value="1"/>
</dbReference>
<dbReference type="Pfam" id="PF12937">
    <property type="entry name" value="F-box-like"/>
    <property type="match status" value="1"/>
</dbReference>
<dbReference type="InterPro" id="IPR036047">
    <property type="entry name" value="F-box-like_dom_sf"/>
</dbReference>
<dbReference type="Proteomes" id="UP000324897">
    <property type="component" value="Unassembled WGS sequence"/>
</dbReference>
<dbReference type="Gene3D" id="1.20.1280.50">
    <property type="match status" value="1"/>
</dbReference>
<sequence length="177" mass="20011">MRRHSSPAPAPLPNDDGLLEEFLLRLPPQPSSLLRASLVCKRWRRLLTDPQFFRRFSAFHCHQEPPLLGFFVGNVGGPEFTPTLDSPDRIPPARLSLPLPRDERWRFIGCRHGLGLLIGRTRLEITVWDPAIGDRRRVAVQRDLFGKDETNIVRNGALTTTEKACSDGSKRPVATDQ</sequence>
<dbReference type="InterPro" id="IPR001810">
    <property type="entry name" value="F-box_dom"/>
</dbReference>
<evidence type="ECO:0000313" key="3">
    <source>
        <dbReference type="Proteomes" id="UP000324897"/>
    </source>
</evidence>
<gene>
    <name evidence="2" type="ORF">EJB05_47079</name>
</gene>
<proteinExistence type="predicted"/>
<dbReference type="AlphaFoldDB" id="A0A5J9T6K2"/>
<feature type="non-terminal residue" evidence="2">
    <location>
        <position position="1"/>
    </location>
</feature>
<name>A0A5J9T6K2_9POAL</name>
<dbReference type="Gramene" id="TVU07040">
    <property type="protein sequence ID" value="TVU07040"/>
    <property type="gene ID" value="EJB05_47079"/>
</dbReference>
<evidence type="ECO:0000259" key="1">
    <source>
        <dbReference type="Pfam" id="PF12937"/>
    </source>
</evidence>
<keyword evidence="3" id="KW-1185">Reference proteome</keyword>
<dbReference type="PANTHER" id="PTHR32133">
    <property type="entry name" value="OS07G0120400 PROTEIN"/>
    <property type="match status" value="1"/>
</dbReference>
<protein>
    <recommendedName>
        <fullName evidence="1">F-box domain-containing protein</fullName>
    </recommendedName>
</protein>
<reference evidence="2 3" key="1">
    <citation type="journal article" date="2019" name="Sci. Rep.">
        <title>A high-quality genome of Eragrostis curvula grass provides insights into Poaceae evolution and supports new strategies to enhance forage quality.</title>
        <authorList>
            <person name="Carballo J."/>
            <person name="Santos B.A.C.M."/>
            <person name="Zappacosta D."/>
            <person name="Garbus I."/>
            <person name="Selva J.P."/>
            <person name="Gallo C.A."/>
            <person name="Diaz A."/>
            <person name="Albertini E."/>
            <person name="Caccamo M."/>
            <person name="Echenique V."/>
        </authorList>
    </citation>
    <scope>NUCLEOTIDE SEQUENCE [LARGE SCALE GENOMIC DNA]</scope>
    <source>
        <strain evidence="3">cv. Victoria</strain>
        <tissue evidence="2">Leaf</tissue>
    </source>
</reference>